<proteinExistence type="predicted"/>
<evidence type="ECO:0000313" key="3">
    <source>
        <dbReference type="RefSeq" id="XP_011314339.1"/>
    </source>
</evidence>
<dbReference type="KEGG" id="fas:105273541"/>
<feature type="compositionally biased region" description="Basic and acidic residues" evidence="1">
    <location>
        <begin position="201"/>
        <end position="238"/>
    </location>
</feature>
<keyword evidence="2" id="KW-1185">Reference proteome</keyword>
<sequence length="333" mass="38594">MINMLSKGAKNCGMRDKRWTIRDKIRQYRGILKLHGREKKLRAIDGGRVRKRTSRELKILSGEVKEYRGILNEIENGDKRRMHTLFQGHKDFQLAHENHNPGTVADAVDQENCLKRRQLDKLYYVKRKKMKEFFDHKCRYKANKKETLEQIEYQKKRKADCEGKRRAKGEVLINLRSALLNMLSLLEVVSGKAGGGIGKKSTKDHDRKTKEKAKRNDDKESEDERSMRSLKPDAPRVETVDTDALSLLSRVTTKIITLQGMSCPDLDEETERNARILYQNYVAGVHSKRKFSNEDVEPTGIVVEHEVIDASVLTREDIKNRSQQIVEANTRYD</sequence>
<dbReference type="Proteomes" id="UP000694866">
    <property type="component" value="Unplaced"/>
</dbReference>
<evidence type="ECO:0000313" key="2">
    <source>
        <dbReference type="Proteomes" id="UP000694866"/>
    </source>
</evidence>
<dbReference type="RefSeq" id="XP_011314339.1">
    <property type="nucleotide sequence ID" value="XM_011316037.1"/>
</dbReference>
<dbReference type="AlphaFoldDB" id="A0A9R1UAI8"/>
<accession>A0A9R1UAI8</accession>
<organism evidence="2 3">
    <name type="scientific">Fopius arisanus</name>
    <dbReference type="NCBI Taxonomy" id="64838"/>
    <lineage>
        <taxon>Eukaryota</taxon>
        <taxon>Metazoa</taxon>
        <taxon>Ecdysozoa</taxon>
        <taxon>Arthropoda</taxon>
        <taxon>Hexapoda</taxon>
        <taxon>Insecta</taxon>
        <taxon>Pterygota</taxon>
        <taxon>Neoptera</taxon>
        <taxon>Endopterygota</taxon>
        <taxon>Hymenoptera</taxon>
        <taxon>Apocrita</taxon>
        <taxon>Ichneumonoidea</taxon>
        <taxon>Braconidae</taxon>
        <taxon>Opiinae</taxon>
        <taxon>Fopius</taxon>
    </lineage>
</organism>
<dbReference type="GeneID" id="105273541"/>
<gene>
    <name evidence="3" type="primary">LOC105273541</name>
</gene>
<feature type="region of interest" description="Disordered" evidence="1">
    <location>
        <begin position="194"/>
        <end position="238"/>
    </location>
</feature>
<evidence type="ECO:0000256" key="1">
    <source>
        <dbReference type="SAM" id="MobiDB-lite"/>
    </source>
</evidence>
<name>A0A9R1UAI8_9HYME</name>
<dbReference type="OrthoDB" id="7447178at2759"/>
<reference evidence="3" key="1">
    <citation type="submission" date="2025-08" db="UniProtKB">
        <authorList>
            <consortium name="RefSeq"/>
        </authorList>
    </citation>
    <scope>IDENTIFICATION</scope>
    <source>
        <strain evidence="3">USDA-PBARC FA_bdor</strain>
        <tissue evidence="3">Whole organism</tissue>
    </source>
</reference>
<protein>
    <submittedName>
        <fullName evidence="3">Uncharacterized protein</fullName>
    </submittedName>
</protein>